<dbReference type="OrthoDB" id="1646545at2759"/>
<dbReference type="AlphaFoldDB" id="A0A834HHN6"/>
<organism evidence="1 2">
    <name type="scientific">Rhododendron simsii</name>
    <name type="common">Sims's rhododendron</name>
    <dbReference type="NCBI Taxonomy" id="118357"/>
    <lineage>
        <taxon>Eukaryota</taxon>
        <taxon>Viridiplantae</taxon>
        <taxon>Streptophyta</taxon>
        <taxon>Embryophyta</taxon>
        <taxon>Tracheophyta</taxon>
        <taxon>Spermatophyta</taxon>
        <taxon>Magnoliopsida</taxon>
        <taxon>eudicotyledons</taxon>
        <taxon>Gunneridae</taxon>
        <taxon>Pentapetalae</taxon>
        <taxon>asterids</taxon>
        <taxon>Ericales</taxon>
        <taxon>Ericaceae</taxon>
        <taxon>Ericoideae</taxon>
        <taxon>Rhodoreae</taxon>
        <taxon>Rhododendron</taxon>
    </lineage>
</organism>
<sequence length="290" mass="32510">MLPFWLFPSLSNEEASLPPVTVQVHGPSSCCRFCEIQWINFALDRQIKDCSVAASLLTISPSVEIRDVAASLLTISPRVEIRELHRSSTVTITAGVDLYCFAHYSYRKEMDNSLQLYNKTKKEVVGLEVTVRRSDDDAFQEADVLHRSEKEDLAMLRTRRVGQYEFCQFGDTSSLQMGMPLFALIHANKVEFSFVGGDVVCPERLKEQIPPDIFNFSYPGGKSFIQINFPPGDHELIGLIRGAANGNHYVSGTKFELQSLGYKEIESSKSLRQAVGNATSDVMEIVTMLR</sequence>
<gene>
    <name evidence="1" type="ORF">RHSIM_Rhsim01G0092200</name>
</gene>
<comment type="caution">
    <text evidence="1">The sequence shown here is derived from an EMBL/GenBank/DDBJ whole genome shotgun (WGS) entry which is preliminary data.</text>
</comment>
<protein>
    <submittedName>
        <fullName evidence="1">Uncharacterized protein</fullName>
    </submittedName>
</protein>
<accession>A0A834HHN6</accession>
<proteinExistence type="predicted"/>
<evidence type="ECO:0000313" key="1">
    <source>
        <dbReference type="EMBL" id="KAF7153452.1"/>
    </source>
</evidence>
<dbReference type="Proteomes" id="UP000626092">
    <property type="component" value="Unassembled WGS sequence"/>
</dbReference>
<keyword evidence="2" id="KW-1185">Reference proteome</keyword>
<reference evidence="1" key="1">
    <citation type="submission" date="2019-11" db="EMBL/GenBank/DDBJ databases">
        <authorList>
            <person name="Liu Y."/>
            <person name="Hou J."/>
            <person name="Li T.-Q."/>
            <person name="Guan C.-H."/>
            <person name="Wu X."/>
            <person name="Wu H.-Z."/>
            <person name="Ling F."/>
            <person name="Zhang R."/>
            <person name="Shi X.-G."/>
            <person name="Ren J.-P."/>
            <person name="Chen E.-F."/>
            <person name="Sun J.-M."/>
        </authorList>
    </citation>
    <scope>NUCLEOTIDE SEQUENCE</scope>
    <source>
        <strain evidence="1">Adult_tree_wgs_1</strain>
        <tissue evidence="1">Leaves</tissue>
    </source>
</reference>
<evidence type="ECO:0000313" key="2">
    <source>
        <dbReference type="Proteomes" id="UP000626092"/>
    </source>
</evidence>
<name>A0A834HHN6_RHOSS</name>
<dbReference type="EMBL" id="WJXA01000001">
    <property type="protein sequence ID" value="KAF7153452.1"/>
    <property type="molecule type" value="Genomic_DNA"/>
</dbReference>